<name>A0ABV5PUZ2_9ACTN</name>
<keyword evidence="2" id="KW-1185">Reference proteome</keyword>
<sequence>MRDGLLDAEQGFELLCGQRLGEVAVDRGEMGRGGLGVDLPAGLGEHDVVAAAVELAKVGGDPEARAAVTLALVTGLRLSVRAGQCTGEEAAALLTAHLDGMW</sequence>
<evidence type="ECO:0000313" key="2">
    <source>
        <dbReference type="Proteomes" id="UP001589646"/>
    </source>
</evidence>
<reference evidence="1 2" key="1">
    <citation type="submission" date="2024-09" db="EMBL/GenBank/DDBJ databases">
        <authorList>
            <person name="Sun Q."/>
            <person name="Mori K."/>
        </authorList>
    </citation>
    <scope>NUCLEOTIDE SEQUENCE [LARGE SCALE GENOMIC DNA]</scope>
    <source>
        <strain evidence="1 2">JCM 3323</strain>
    </source>
</reference>
<accession>A0ABV5PUZ2</accession>
<dbReference type="RefSeq" id="WP_346118570.1">
    <property type="nucleotide sequence ID" value="NZ_BAAAXC010000006.1"/>
</dbReference>
<protein>
    <submittedName>
        <fullName evidence="1">Uncharacterized protein</fullName>
    </submittedName>
</protein>
<organism evidence="1 2">
    <name type="scientific">Nonomuraea roseola</name>
    <dbReference type="NCBI Taxonomy" id="46179"/>
    <lineage>
        <taxon>Bacteria</taxon>
        <taxon>Bacillati</taxon>
        <taxon>Actinomycetota</taxon>
        <taxon>Actinomycetes</taxon>
        <taxon>Streptosporangiales</taxon>
        <taxon>Streptosporangiaceae</taxon>
        <taxon>Nonomuraea</taxon>
    </lineage>
</organism>
<comment type="caution">
    <text evidence="1">The sequence shown here is derived from an EMBL/GenBank/DDBJ whole genome shotgun (WGS) entry which is preliminary data.</text>
</comment>
<dbReference type="Proteomes" id="UP001589646">
    <property type="component" value="Unassembled WGS sequence"/>
</dbReference>
<dbReference type="EMBL" id="JBHMCE010000003">
    <property type="protein sequence ID" value="MFB9527020.1"/>
    <property type="molecule type" value="Genomic_DNA"/>
</dbReference>
<evidence type="ECO:0000313" key="1">
    <source>
        <dbReference type="EMBL" id="MFB9527020.1"/>
    </source>
</evidence>
<proteinExistence type="predicted"/>
<gene>
    <name evidence="1" type="ORF">ACFFRN_10405</name>
</gene>